<dbReference type="AlphaFoldDB" id="A0A2J6PTR3"/>
<dbReference type="OrthoDB" id="41532at2759"/>
<evidence type="ECO:0000313" key="3">
    <source>
        <dbReference type="Proteomes" id="UP000235672"/>
    </source>
</evidence>
<keyword evidence="3" id="KW-1185">Reference proteome</keyword>
<evidence type="ECO:0000313" key="2">
    <source>
        <dbReference type="EMBL" id="PMD17428.1"/>
    </source>
</evidence>
<dbReference type="Proteomes" id="UP000235672">
    <property type="component" value="Unassembled WGS sequence"/>
</dbReference>
<reference evidence="2 3" key="1">
    <citation type="submission" date="2016-05" db="EMBL/GenBank/DDBJ databases">
        <title>A degradative enzymes factory behind the ericoid mycorrhizal symbiosis.</title>
        <authorList>
            <consortium name="DOE Joint Genome Institute"/>
            <person name="Martino E."/>
            <person name="Morin E."/>
            <person name="Grelet G."/>
            <person name="Kuo A."/>
            <person name="Kohler A."/>
            <person name="Daghino S."/>
            <person name="Barry K."/>
            <person name="Choi C."/>
            <person name="Cichocki N."/>
            <person name="Clum A."/>
            <person name="Copeland A."/>
            <person name="Hainaut M."/>
            <person name="Haridas S."/>
            <person name="Labutti K."/>
            <person name="Lindquist E."/>
            <person name="Lipzen A."/>
            <person name="Khouja H.-R."/>
            <person name="Murat C."/>
            <person name="Ohm R."/>
            <person name="Olson A."/>
            <person name="Spatafora J."/>
            <person name="Veneault-Fourrey C."/>
            <person name="Henrissat B."/>
            <person name="Grigoriev I."/>
            <person name="Martin F."/>
            <person name="Perotto S."/>
        </authorList>
    </citation>
    <scope>NUCLEOTIDE SEQUENCE [LARGE SCALE GENOMIC DNA]</scope>
    <source>
        <strain evidence="2 3">UAMH 7357</strain>
    </source>
</reference>
<dbReference type="Gene3D" id="3.40.630.30">
    <property type="match status" value="1"/>
</dbReference>
<evidence type="ECO:0000259" key="1">
    <source>
        <dbReference type="PROSITE" id="PS51186"/>
    </source>
</evidence>
<dbReference type="InterPro" id="IPR000182">
    <property type="entry name" value="GNAT_dom"/>
</dbReference>
<accession>A0A2J6PTR3</accession>
<sequence>MPFEIIQIPRDDTSVRLYVERYKAFRLLSLKTDPDAFGSNYAREAAFTDDVWYQRLANPQVTTFLALQSDQVVCMISIAGPLPCTPEESTPSKDPWTILSGDPKYVATQSHYRMIGMFTLPTARGQGIATAIIAKALQFGVHEAAKSGKSFVASIAVEHDNPVAIGLYKKCGFKTIVKEPWFRDRPRIALLLKYSPTSEVGEIPVE</sequence>
<name>A0A2J6PTR3_9HELO</name>
<dbReference type="Pfam" id="PF00583">
    <property type="entry name" value="Acetyltransf_1"/>
    <property type="match status" value="1"/>
</dbReference>
<dbReference type="SUPFAM" id="SSF55729">
    <property type="entry name" value="Acyl-CoA N-acyltransferases (Nat)"/>
    <property type="match status" value="1"/>
</dbReference>
<protein>
    <recommendedName>
        <fullName evidence="1">N-acetyltransferase domain-containing protein</fullName>
    </recommendedName>
</protein>
<dbReference type="InterPro" id="IPR016181">
    <property type="entry name" value="Acyl_CoA_acyltransferase"/>
</dbReference>
<proteinExistence type="predicted"/>
<dbReference type="CDD" id="cd04301">
    <property type="entry name" value="NAT_SF"/>
    <property type="match status" value="1"/>
</dbReference>
<feature type="domain" description="N-acetyltransferase" evidence="1">
    <location>
        <begin position="23"/>
        <end position="197"/>
    </location>
</feature>
<dbReference type="PROSITE" id="PS51186">
    <property type="entry name" value="GNAT"/>
    <property type="match status" value="1"/>
</dbReference>
<gene>
    <name evidence="2" type="ORF">NA56DRAFT_266579</name>
</gene>
<dbReference type="GO" id="GO:0016747">
    <property type="term" value="F:acyltransferase activity, transferring groups other than amino-acyl groups"/>
    <property type="evidence" value="ECO:0007669"/>
    <property type="project" value="InterPro"/>
</dbReference>
<dbReference type="EMBL" id="KZ613499">
    <property type="protein sequence ID" value="PMD17428.1"/>
    <property type="molecule type" value="Genomic_DNA"/>
</dbReference>
<organism evidence="2 3">
    <name type="scientific">Hyaloscypha hepaticicola</name>
    <dbReference type="NCBI Taxonomy" id="2082293"/>
    <lineage>
        <taxon>Eukaryota</taxon>
        <taxon>Fungi</taxon>
        <taxon>Dikarya</taxon>
        <taxon>Ascomycota</taxon>
        <taxon>Pezizomycotina</taxon>
        <taxon>Leotiomycetes</taxon>
        <taxon>Helotiales</taxon>
        <taxon>Hyaloscyphaceae</taxon>
        <taxon>Hyaloscypha</taxon>
    </lineage>
</organism>